<dbReference type="CDD" id="cd03230">
    <property type="entry name" value="ABC_DR_subfamily_A"/>
    <property type="match status" value="1"/>
</dbReference>
<evidence type="ECO:0000313" key="4">
    <source>
        <dbReference type="EMBL" id="GEL93731.1"/>
    </source>
</evidence>
<reference evidence="4 5" key="1">
    <citation type="submission" date="2019-07" db="EMBL/GenBank/DDBJ databases">
        <title>Whole genome shotgun sequence of Cellulomonas composti NBRC 100758.</title>
        <authorList>
            <person name="Hosoyama A."/>
            <person name="Uohara A."/>
            <person name="Ohji S."/>
            <person name="Ichikawa N."/>
        </authorList>
    </citation>
    <scope>NUCLEOTIDE SEQUENCE [LARGE SCALE GENOMIC DNA]</scope>
    <source>
        <strain evidence="4 5">NBRC 100758</strain>
    </source>
</reference>
<dbReference type="InterPro" id="IPR003593">
    <property type="entry name" value="AAA+_ATPase"/>
</dbReference>
<dbReference type="OrthoDB" id="9804819at2"/>
<organism evidence="4 5">
    <name type="scientific">Cellulomonas composti</name>
    <dbReference type="NCBI Taxonomy" id="266130"/>
    <lineage>
        <taxon>Bacteria</taxon>
        <taxon>Bacillati</taxon>
        <taxon>Actinomycetota</taxon>
        <taxon>Actinomycetes</taxon>
        <taxon>Micrococcales</taxon>
        <taxon>Cellulomonadaceae</taxon>
        <taxon>Cellulomonas</taxon>
    </lineage>
</organism>
<dbReference type="PANTHER" id="PTHR43038">
    <property type="entry name" value="ATP-BINDING CASSETTE, SUB-FAMILY H, MEMBER 1"/>
    <property type="match status" value="1"/>
</dbReference>
<dbReference type="GO" id="GO:0005524">
    <property type="term" value="F:ATP binding"/>
    <property type="evidence" value="ECO:0007669"/>
    <property type="project" value="UniProtKB-KW"/>
</dbReference>
<dbReference type="AlphaFoldDB" id="A0A511J6W4"/>
<gene>
    <name evidence="4" type="ORF">CCO02nite_03890</name>
</gene>
<evidence type="ECO:0000259" key="3">
    <source>
        <dbReference type="PROSITE" id="PS50893"/>
    </source>
</evidence>
<evidence type="ECO:0000256" key="1">
    <source>
        <dbReference type="ARBA" id="ARBA00022741"/>
    </source>
</evidence>
<protein>
    <recommendedName>
        <fullName evidence="3">ABC transporter domain-containing protein</fullName>
    </recommendedName>
</protein>
<keyword evidence="1" id="KW-0547">Nucleotide-binding</keyword>
<feature type="domain" description="ABC transporter" evidence="3">
    <location>
        <begin position="12"/>
        <end position="228"/>
    </location>
</feature>
<dbReference type="GO" id="GO:0016887">
    <property type="term" value="F:ATP hydrolysis activity"/>
    <property type="evidence" value="ECO:0007669"/>
    <property type="project" value="InterPro"/>
</dbReference>
<dbReference type="Gene3D" id="3.40.50.300">
    <property type="entry name" value="P-loop containing nucleotide triphosphate hydrolases"/>
    <property type="match status" value="1"/>
</dbReference>
<dbReference type="EMBL" id="BJWG01000001">
    <property type="protein sequence ID" value="GEL93731.1"/>
    <property type="molecule type" value="Genomic_DNA"/>
</dbReference>
<accession>A0A511J6W4</accession>
<dbReference type="PROSITE" id="PS50893">
    <property type="entry name" value="ABC_TRANSPORTER_2"/>
    <property type="match status" value="1"/>
</dbReference>
<keyword evidence="5" id="KW-1185">Reference proteome</keyword>
<evidence type="ECO:0000313" key="5">
    <source>
        <dbReference type="Proteomes" id="UP000321720"/>
    </source>
</evidence>
<dbReference type="InterPro" id="IPR027417">
    <property type="entry name" value="P-loop_NTPase"/>
</dbReference>
<dbReference type="InterPro" id="IPR003439">
    <property type="entry name" value="ABC_transporter-like_ATP-bd"/>
</dbReference>
<dbReference type="SMART" id="SM00382">
    <property type="entry name" value="AAA"/>
    <property type="match status" value="1"/>
</dbReference>
<dbReference type="RefSeq" id="WP_146841324.1">
    <property type="nucleotide sequence ID" value="NZ_BJWG01000001.1"/>
</dbReference>
<keyword evidence="2" id="KW-0067">ATP-binding</keyword>
<proteinExistence type="predicted"/>
<name>A0A511J6W4_9CELL</name>
<dbReference type="Proteomes" id="UP000321720">
    <property type="component" value="Unassembled WGS sequence"/>
</dbReference>
<sequence>MPAEPAAGPALVDVQGVTRRFGTFTAVDDASLVVHAGEIVGLLGANGAGKTTLIRMVLGLTPPTVGRILVFGEPPSRSGRRRLGYVPQSLGLYDDLSVRENLAFVAAVYGSPVPVPPDLADVADALVGTIGLGRQRRLAFAAALAHGPELLVLDEPTSGVDPLARTRLWDAVHEQAEAGVGVLVTTHYMSEAQQCDRLMLMSRGRCVATGSEADIVAGTTAVAVRTTRWQDAFVALDAAGLPVTLAGRAVRVAATPPDDVRAALLRAGLEAQVDQVRPTLEEAMTELDRVPA</sequence>
<dbReference type="Pfam" id="PF00005">
    <property type="entry name" value="ABC_tran"/>
    <property type="match status" value="1"/>
</dbReference>
<dbReference type="PANTHER" id="PTHR43038:SF3">
    <property type="entry name" value="ABC TRANSPORTER G FAMILY MEMBER 20 ISOFORM X1"/>
    <property type="match status" value="1"/>
</dbReference>
<evidence type="ECO:0000256" key="2">
    <source>
        <dbReference type="ARBA" id="ARBA00022840"/>
    </source>
</evidence>
<dbReference type="SUPFAM" id="SSF52540">
    <property type="entry name" value="P-loop containing nucleoside triphosphate hydrolases"/>
    <property type="match status" value="1"/>
</dbReference>
<comment type="caution">
    <text evidence="4">The sequence shown here is derived from an EMBL/GenBank/DDBJ whole genome shotgun (WGS) entry which is preliminary data.</text>
</comment>